<evidence type="ECO:0000256" key="2">
    <source>
        <dbReference type="SAM" id="Phobius"/>
    </source>
</evidence>
<dbReference type="PRINTS" id="PR00625">
    <property type="entry name" value="JDOMAIN"/>
</dbReference>
<reference evidence="4 5" key="1">
    <citation type="submission" date="2016-09" db="EMBL/GenBank/DDBJ databases">
        <title>Extensive genetic diversity and differential bi-allelic expression allows diatom success in the polar Southern Ocean.</title>
        <authorList>
            <consortium name="DOE Joint Genome Institute"/>
            <person name="Mock T."/>
            <person name="Otillar R.P."/>
            <person name="Strauss J."/>
            <person name="Dupont C."/>
            <person name="Frickenhaus S."/>
            <person name="Maumus F."/>
            <person name="Mcmullan M."/>
            <person name="Sanges R."/>
            <person name="Schmutz J."/>
            <person name="Toseland A."/>
            <person name="Valas R."/>
            <person name="Veluchamy A."/>
            <person name="Ward B.J."/>
            <person name="Allen A."/>
            <person name="Barry K."/>
            <person name="Falciatore A."/>
            <person name="Ferrante M."/>
            <person name="Fortunato A.E."/>
            <person name="Gloeckner G."/>
            <person name="Gruber A."/>
            <person name="Hipkin R."/>
            <person name="Janech M."/>
            <person name="Kroth P."/>
            <person name="Leese F."/>
            <person name="Lindquist E."/>
            <person name="Lyon B.R."/>
            <person name="Martin J."/>
            <person name="Mayer C."/>
            <person name="Parker M."/>
            <person name="Quesneville H."/>
            <person name="Raymond J."/>
            <person name="Uhlig C."/>
            <person name="Valentin K.U."/>
            <person name="Worden A.Z."/>
            <person name="Armbrust E.V."/>
            <person name="Bowler C."/>
            <person name="Green B."/>
            <person name="Moulton V."/>
            <person name="Van Oosterhout C."/>
            <person name="Grigoriev I."/>
        </authorList>
    </citation>
    <scope>NUCLEOTIDE SEQUENCE [LARGE SCALE GENOMIC DNA]</scope>
    <source>
        <strain evidence="4 5">CCMP1102</strain>
    </source>
</reference>
<dbReference type="KEGG" id="fcy:FRACYDRAFT_248189"/>
<feature type="domain" description="J" evidence="3">
    <location>
        <begin position="99"/>
        <end position="177"/>
    </location>
</feature>
<dbReference type="Pfam" id="PF00226">
    <property type="entry name" value="DnaJ"/>
    <property type="match status" value="1"/>
</dbReference>
<keyword evidence="5" id="KW-1185">Reference proteome</keyword>
<organism evidence="4 5">
    <name type="scientific">Fragilariopsis cylindrus CCMP1102</name>
    <dbReference type="NCBI Taxonomy" id="635003"/>
    <lineage>
        <taxon>Eukaryota</taxon>
        <taxon>Sar</taxon>
        <taxon>Stramenopiles</taxon>
        <taxon>Ochrophyta</taxon>
        <taxon>Bacillariophyta</taxon>
        <taxon>Bacillariophyceae</taxon>
        <taxon>Bacillariophycidae</taxon>
        <taxon>Bacillariales</taxon>
        <taxon>Bacillariaceae</taxon>
        <taxon>Fragilariopsis</taxon>
    </lineage>
</organism>
<dbReference type="SUPFAM" id="SSF46565">
    <property type="entry name" value="Chaperone J-domain"/>
    <property type="match status" value="1"/>
</dbReference>
<dbReference type="Gene3D" id="1.10.287.110">
    <property type="entry name" value="DnaJ domain"/>
    <property type="match status" value="1"/>
</dbReference>
<feature type="transmembrane region" description="Helical" evidence="2">
    <location>
        <begin position="7"/>
        <end position="30"/>
    </location>
</feature>
<evidence type="ECO:0000256" key="1">
    <source>
        <dbReference type="SAM" id="MobiDB-lite"/>
    </source>
</evidence>
<keyword evidence="2" id="KW-0472">Membrane</keyword>
<feature type="compositionally biased region" description="Low complexity" evidence="1">
    <location>
        <begin position="366"/>
        <end position="400"/>
    </location>
</feature>
<feature type="region of interest" description="Disordered" evidence="1">
    <location>
        <begin position="162"/>
        <end position="189"/>
    </location>
</feature>
<keyword evidence="2" id="KW-1133">Transmembrane helix</keyword>
<protein>
    <recommendedName>
        <fullName evidence="3">J domain-containing protein</fullName>
    </recommendedName>
</protein>
<dbReference type="InterPro" id="IPR001623">
    <property type="entry name" value="DnaJ_domain"/>
</dbReference>
<evidence type="ECO:0000313" key="5">
    <source>
        <dbReference type="Proteomes" id="UP000095751"/>
    </source>
</evidence>
<sequence>MTMTIIFTTILSSMSILVVLVSMVAVTIPFSPQECQGFTPIPITLIGGSHRRAEYCCPNNKNSIQLIETANNNYKITIQQQRRKMAVTDNDVAFFSSDDPFVILGLEEPTADKKVLKRAYKRRAMKFHPDVITDIHSPPEDKKKASDRFAKINWAYATLTGKNKDSPSSRSSTGRSSSSSSSSSGYTPPHRDSFGQIFSDFFTSAAVGAAGVAAGSTSGGGIFSDFVDFLEGNVGSGGSTGGYGNDDANLRILLKTGSLEEVAEEMDDTELVVRQLESKKTVLDDELFATDAEAKMASKFSEKIGLEERSAELKARKDIVGGFLKRARTRLLTLQTRYKELITYEGANDSYVSNDSGRSRGRSRRSQSTSSSSPPRDSTSSSSSSPPSSSGRTSSSSSNGGDDDSSDGAENAWKNEGFGSSGRSRGSSSRGSGRRRAARRTTTTSTSPSESRVDNNPSSEYSSPSPSPSRTTDAPYSSSSASPSPSTASGGYTGSRLFYANRDAYLRKI</sequence>
<dbReference type="EMBL" id="KV784374">
    <property type="protein sequence ID" value="OEU09938.1"/>
    <property type="molecule type" value="Genomic_DNA"/>
</dbReference>
<dbReference type="SMART" id="SM00271">
    <property type="entry name" value="DnaJ"/>
    <property type="match status" value="1"/>
</dbReference>
<dbReference type="OrthoDB" id="10250354at2759"/>
<gene>
    <name evidence="4" type="ORF">FRACYDRAFT_248189</name>
</gene>
<dbReference type="CDD" id="cd06257">
    <property type="entry name" value="DnaJ"/>
    <property type="match status" value="1"/>
</dbReference>
<feature type="compositionally biased region" description="Low complexity" evidence="1">
    <location>
        <begin position="421"/>
        <end position="431"/>
    </location>
</feature>
<feature type="compositionally biased region" description="Low complexity" evidence="1">
    <location>
        <begin position="168"/>
        <end position="188"/>
    </location>
</feature>
<dbReference type="InterPro" id="IPR036869">
    <property type="entry name" value="J_dom_sf"/>
</dbReference>
<dbReference type="Proteomes" id="UP000095751">
    <property type="component" value="Unassembled WGS sequence"/>
</dbReference>
<dbReference type="PANTHER" id="PTHR24074">
    <property type="entry name" value="CO-CHAPERONE PROTEIN DJLA"/>
    <property type="match status" value="1"/>
</dbReference>
<dbReference type="PROSITE" id="PS50076">
    <property type="entry name" value="DNAJ_2"/>
    <property type="match status" value="1"/>
</dbReference>
<evidence type="ECO:0000313" key="4">
    <source>
        <dbReference type="EMBL" id="OEU09938.1"/>
    </source>
</evidence>
<proteinExistence type="predicted"/>
<dbReference type="InterPro" id="IPR050817">
    <property type="entry name" value="DjlA_DnaK_co-chaperone"/>
</dbReference>
<dbReference type="AlphaFoldDB" id="A0A1E7EV93"/>
<feature type="region of interest" description="Disordered" evidence="1">
    <location>
        <begin position="349"/>
        <end position="500"/>
    </location>
</feature>
<keyword evidence="2" id="KW-0812">Transmembrane</keyword>
<evidence type="ECO:0000259" key="3">
    <source>
        <dbReference type="PROSITE" id="PS50076"/>
    </source>
</evidence>
<feature type="compositionally biased region" description="Low complexity" evidence="1">
    <location>
        <begin position="474"/>
        <end position="490"/>
    </location>
</feature>
<accession>A0A1E7EV93</accession>
<name>A0A1E7EV93_9STRA</name>
<dbReference type="InParanoid" id="A0A1E7EV93"/>